<dbReference type="InterPro" id="IPR036291">
    <property type="entry name" value="NAD(P)-bd_dom_sf"/>
</dbReference>
<dbReference type="SUPFAM" id="SSF51735">
    <property type="entry name" value="NAD(P)-binding Rossmann-fold domains"/>
    <property type="match status" value="1"/>
</dbReference>
<dbReference type="EMBL" id="JBBMFM010000101">
    <property type="protein sequence ID" value="MEQ2427371.1"/>
    <property type="molecule type" value="Genomic_DNA"/>
</dbReference>
<reference evidence="2 3" key="1">
    <citation type="submission" date="2024-03" db="EMBL/GenBank/DDBJ databases">
        <title>Human intestinal bacterial collection.</title>
        <authorList>
            <person name="Pauvert C."/>
            <person name="Hitch T.C.A."/>
            <person name="Clavel T."/>
        </authorList>
    </citation>
    <scope>NUCLEOTIDE SEQUENCE [LARGE SCALE GENOMIC DNA]</scope>
    <source>
        <strain evidence="2 3">CLA-SR-H021</strain>
    </source>
</reference>
<dbReference type="PANTHER" id="PTHR43245">
    <property type="entry name" value="BIFUNCTIONAL POLYMYXIN RESISTANCE PROTEIN ARNA"/>
    <property type="match status" value="1"/>
</dbReference>
<dbReference type="InterPro" id="IPR001509">
    <property type="entry name" value="Epimerase_deHydtase"/>
</dbReference>
<dbReference type="Gene3D" id="3.40.50.720">
    <property type="entry name" value="NAD(P)-binding Rossmann-like Domain"/>
    <property type="match status" value="2"/>
</dbReference>
<dbReference type="InterPro" id="IPR050177">
    <property type="entry name" value="Lipid_A_modif_metabolic_enz"/>
</dbReference>
<comment type="caution">
    <text evidence="2">The sequence shown here is derived from an EMBL/GenBank/DDBJ whole genome shotgun (WGS) entry which is preliminary data.</text>
</comment>
<protein>
    <submittedName>
        <fullName evidence="2">NAD(P)-dependent oxidoreductase</fullName>
    </submittedName>
</protein>
<dbReference type="PANTHER" id="PTHR43245:SF13">
    <property type="entry name" value="UDP-D-APIOSE_UDP-D-XYLOSE SYNTHASE 2"/>
    <property type="match status" value="1"/>
</dbReference>
<organism evidence="2 3">
    <name type="scientific">Enterocloster hominis</name>
    <name type="common">ex Hitch et al. 2024</name>
    <dbReference type="NCBI Taxonomy" id="1917870"/>
    <lineage>
        <taxon>Bacteria</taxon>
        <taxon>Bacillati</taxon>
        <taxon>Bacillota</taxon>
        <taxon>Clostridia</taxon>
        <taxon>Lachnospirales</taxon>
        <taxon>Lachnospiraceae</taxon>
        <taxon>Enterocloster</taxon>
    </lineage>
</organism>
<dbReference type="RefSeq" id="WP_349118515.1">
    <property type="nucleotide sequence ID" value="NZ_JBBMFM010000101.1"/>
</dbReference>
<feature type="domain" description="NAD-dependent epimerase/dehydratase" evidence="1">
    <location>
        <begin position="3"/>
        <end position="53"/>
    </location>
</feature>
<sequence>MRIVVTGATSFIGLAVIEELLHGGHEVLAVVRPDSPGRKKLEGRKGIHILECGLDCIGNLAYSPVLADSPALSDSPALADSPALSDSLALAGRTDVVDWKDMAYRTDVAGRIDVAGGSNPVRGADAWLHLGWEGAGSANRQNPQLQARNIGYALESLRTAAAIGCTRFLFSGSQAEYGIYRTVMKEDGACSPVSEYGKDKLEVCRRASQEAERLGITYIHARIFSVYGPGDHPWSLVSTCIDTFLKGGHMEMGACTQMWNFLYITDAARALAGLLLAKAPAGVYNVAGEDTRPLKEYIEEIHGLCGGKGTYEYGKRLPNAEGVVSLMPDISKLTRAAGFRQEVSFREGIREMLKLRY</sequence>
<keyword evidence="3" id="KW-1185">Reference proteome</keyword>
<gene>
    <name evidence="2" type="ORF">WMQ36_20605</name>
</gene>
<accession>A0ABV1DAH6</accession>
<dbReference type="Pfam" id="PF01370">
    <property type="entry name" value="Epimerase"/>
    <property type="match status" value="2"/>
</dbReference>
<name>A0ABV1DAH6_9FIRM</name>
<proteinExistence type="predicted"/>
<evidence type="ECO:0000313" key="3">
    <source>
        <dbReference type="Proteomes" id="UP001454086"/>
    </source>
</evidence>
<evidence type="ECO:0000259" key="1">
    <source>
        <dbReference type="Pfam" id="PF01370"/>
    </source>
</evidence>
<dbReference type="Proteomes" id="UP001454086">
    <property type="component" value="Unassembled WGS sequence"/>
</dbReference>
<feature type="domain" description="NAD-dependent epimerase/dehydratase" evidence="1">
    <location>
        <begin position="123"/>
        <end position="287"/>
    </location>
</feature>
<evidence type="ECO:0000313" key="2">
    <source>
        <dbReference type="EMBL" id="MEQ2427371.1"/>
    </source>
</evidence>